<evidence type="ECO:0000256" key="5">
    <source>
        <dbReference type="ARBA" id="ARBA00022741"/>
    </source>
</evidence>
<dbReference type="GO" id="GO:0051301">
    <property type="term" value="P:cell division"/>
    <property type="evidence" value="ECO:0007669"/>
    <property type="project" value="UniProtKB-KW"/>
</dbReference>
<dbReference type="RefSeq" id="WP_135763467.1">
    <property type="nucleotide sequence ID" value="NZ_RQHV01000037.1"/>
</dbReference>
<dbReference type="EMBL" id="RQHV01000037">
    <property type="protein sequence ID" value="TGN11804.1"/>
    <property type="molecule type" value="Genomic_DNA"/>
</dbReference>
<dbReference type="EC" id="6.3.2.9" evidence="7"/>
<evidence type="ECO:0000256" key="2">
    <source>
        <dbReference type="ARBA" id="ARBA00004752"/>
    </source>
</evidence>
<gene>
    <name evidence="7 9" type="primary">murD</name>
    <name evidence="9" type="ORF">EHS11_05810</name>
</gene>
<feature type="domain" description="Mur ligase central" evidence="8">
    <location>
        <begin position="116"/>
        <end position="287"/>
    </location>
</feature>
<dbReference type="Proteomes" id="UP000298264">
    <property type="component" value="Unassembled WGS sequence"/>
</dbReference>
<dbReference type="GO" id="GO:0005737">
    <property type="term" value="C:cytoplasm"/>
    <property type="evidence" value="ECO:0007669"/>
    <property type="project" value="UniProtKB-SubCell"/>
</dbReference>
<dbReference type="SUPFAM" id="SSF53623">
    <property type="entry name" value="MurD-like peptide ligases, catalytic domain"/>
    <property type="match status" value="1"/>
</dbReference>
<keyword evidence="7" id="KW-0573">Peptidoglycan synthesis</keyword>
<dbReference type="OrthoDB" id="9809796at2"/>
<dbReference type="InterPro" id="IPR005762">
    <property type="entry name" value="MurD"/>
</dbReference>
<dbReference type="SUPFAM" id="SSF51984">
    <property type="entry name" value="MurCD N-terminal domain"/>
    <property type="match status" value="1"/>
</dbReference>
<dbReference type="Gene3D" id="3.40.1190.10">
    <property type="entry name" value="Mur-like, catalytic domain"/>
    <property type="match status" value="1"/>
</dbReference>
<keyword evidence="4 7" id="KW-0436">Ligase</keyword>
<comment type="function">
    <text evidence="7">Cell wall formation. Catalyzes the addition of glutamate to the nucleotide precursor UDP-N-acetylmuramoyl-L-alanine (UMA).</text>
</comment>
<sequence>MFSISLPTKSSLLSKHRFLILGGGLSGESAARLLSKYGKTVILADQSEKVSSDSPYAKIVSDKNIEDALDLTECIIKSPGIPPTHPILLEAEKRNLIILSEIALGRIFYQGPLVGITGTDGKSTTTALTHHLIRRHFPNSQVGGNLGLPFTSFCEDNLDMVVLELSSYQLEDSPNLHLSVSAITNLAPDHLERHKTMERYLLAKWKSNDLENPNHTFIIGKKVWEKIPDKKQNYPGKILFFGEEKGSDILIDFDSKKITTKNHSYDTNDFSLPGKHNLYNLALSIAISEAVGVPEEKTGSHLGDFEGLPHRFKKLNLKEKLNPSFQNIEFINDSKSTNLHSMLSGISGFRKEDSLFLILGGEPKEESLIPFFERWKELQNPVWIYGKAGKVWKEDFLRNKGDLSCEIVSTVKDALVNIKTKMEPNKKQTILFSPACASFDLYKNFSERGEDFERLISEIFGS</sequence>
<dbReference type="NCBIfam" id="TIGR01087">
    <property type="entry name" value="murD"/>
    <property type="match status" value="1"/>
</dbReference>
<evidence type="ECO:0000256" key="1">
    <source>
        <dbReference type="ARBA" id="ARBA00004496"/>
    </source>
</evidence>
<dbReference type="InterPro" id="IPR013221">
    <property type="entry name" value="Mur_ligase_cen"/>
</dbReference>
<proteinExistence type="inferred from homology"/>
<keyword evidence="6 7" id="KW-0067">ATP-binding</keyword>
<dbReference type="HAMAP" id="MF_00639">
    <property type="entry name" value="MurD"/>
    <property type="match status" value="1"/>
</dbReference>
<dbReference type="Pfam" id="PF08245">
    <property type="entry name" value="Mur_ligase_M"/>
    <property type="match status" value="1"/>
</dbReference>
<evidence type="ECO:0000256" key="3">
    <source>
        <dbReference type="ARBA" id="ARBA00022490"/>
    </source>
</evidence>
<keyword evidence="7" id="KW-0131">Cell cycle</keyword>
<dbReference type="AlphaFoldDB" id="A0A4V3JX92"/>
<dbReference type="PANTHER" id="PTHR43692:SF1">
    <property type="entry name" value="UDP-N-ACETYLMURAMOYLALANINE--D-GLUTAMATE LIGASE"/>
    <property type="match status" value="1"/>
</dbReference>
<evidence type="ECO:0000256" key="4">
    <source>
        <dbReference type="ARBA" id="ARBA00022598"/>
    </source>
</evidence>
<keyword evidence="10" id="KW-1185">Reference proteome</keyword>
<protein>
    <recommendedName>
        <fullName evidence="7">UDP-N-acetylmuramoylalanine--D-glutamate ligase</fullName>
        <ecNumber evidence="7">6.3.2.9</ecNumber>
    </recommendedName>
    <alternativeName>
        <fullName evidence="7">D-glutamic acid-adding enzyme</fullName>
    </alternativeName>
    <alternativeName>
        <fullName evidence="7">UDP-N-acetylmuramoyl-L-alanyl-D-glutamate synthetase</fullName>
    </alternativeName>
</protein>
<dbReference type="Gene3D" id="3.90.190.20">
    <property type="entry name" value="Mur ligase, C-terminal domain"/>
    <property type="match status" value="1"/>
</dbReference>
<dbReference type="GO" id="GO:0008764">
    <property type="term" value="F:UDP-N-acetylmuramoylalanine-D-glutamate ligase activity"/>
    <property type="evidence" value="ECO:0007669"/>
    <property type="project" value="UniProtKB-UniRule"/>
</dbReference>
<evidence type="ECO:0000256" key="7">
    <source>
        <dbReference type="HAMAP-Rule" id="MF_00639"/>
    </source>
</evidence>
<dbReference type="InterPro" id="IPR036565">
    <property type="entry name" value="Mur-like_cat_sf"/>
</dbReference>
<keyword evidence="7" id="KW-0132">Cell division</keyword>
<evidence type="ECO:0000256" key="6">
    <source>
        <dbReference type="ARBA" id="ARBA00022840"/>
    </source>
</evidence>
<dbReference type="UniPathway" id="UPA00219"/>
<dbReference type="GO" id="GO:0005524">
    <property type="term" value="F:ATP binding"/>
    <property type="evidence" value="ECO:0007669"/>
    <property type="project" value="UniProtKB-UniRule"/>
</dbReference>
<dbReference type="GO" id="GO:0071555">
    <property type="term" value="P:cell wall organization"/>
    <property type="evidence" value="ECO:0007669"/>
    <property type="project" value="UniProtKB-KW"/>
</dbReference>
<evidence type="ECO:0000259" key="8">
    <source>
        <dbReference type="Pfam" id="PF08245"/>
    </source>
</evidence>
<comment type="similarity">
    <text evidence="7">Belongs to the MurCDEF family.</text>
</comment>
<keyword evidence="7" id="KW-0961">Cell wall biogenesis/degradation</keyword>
<keyword evidence="3 7" id="KW-0963">Cytoplasm</keyword>
<comment type="catalytic activity">
    <reaction evidence="7">
        <text>UDP-N-acetyl-alpha-D-muramoyl-L-alanine + D-glutamate + ATP = UDP-N-acetyl-alpha-D-muramoyl-L-alanyl-D-glutamate + ADP + phosphate + H(+)</text>
        <dbReference type="Rhea" id="RHEA:16429"/>
        <dbReference type="ChEBI" id="CHEBI:15378"/>
        <dbReference type="ChEBI" id="CHEBI:29986"/>
        <dbReference type="ChEBI" id="CHEBI:30616"/>
        <dbReference type="ChEBI" id="CHEBI:43474"/>
        <dbReference type="ChEBI" id="CHEBI:83898"/>
        <dbReference type="ChEBI" id="CHEBI:83900"/>
        <dbReference type="ChEBI" id="CHEBI:456216"/>
        <dbReference type="EC" id="6.3.2.9"/>
    </reaction>
</comment>
<dbReference type="SUPFAM" id="SSF53244">
    <property type="entry name" value="MurD-like peptide ligases, peptide-binding domain"/>
    <property type="match status" value="1"/>
</dbReference>
<comment type="subcellular location">
    <subcellularLocation>
        <location evidence="1 7">Cytoplasm</location>
    </subcellularLocation>
</comment>
<comment type="pathway">
    <text evidence="2 7">Cell wall biogenesis; peptidoglycan biosynthesis.</text>
</comment>
<keyword evidence="5 7" id="KW-0547">Nucleotide-binding</keyword>
<dbReference type="Gene3D" id="3.40.50.720">
    <property type="entry name" value="NAD(P)-binding Rossmann-like Domain"/>
    <property type="match status" value="1"/>
</dbReference>
<dbReference type="InterPro" id="IPR036615">
    <property type="entry name" value="Mur_ligase_C_dom_sf"/>
</dbReference>
<keyword evidence="7" id="KW-0133">Cell shape</keyword>
<dbReference type="PANTHER" id="PTHR43692">
    <property type="entry name" value="UDP-N-ACETYLMURAMOYLALANINE--D-GLUTAMATE LIGASE"/>
    <property type="match status" value="1"/>
</dbReference>
<evidence type="ECO:0000313" key="9">
    <source>
        <dbReference type="EMBL" id="TGN11804.1"/>
    </source>
</evidence>
<comment type="caution">
    <text evidence="9">The sequence shown here is derived from an EMBL/GenBank/DDBJ whole genome shotgun (WGS) entry which is preliminary data.</text>
</comment>
<accession>A0A4V3JX92</accession>
<name>A0A4V3JX92_9LEPT</name>
<dbReference type="GO" id="GO:0009252">
    <property type="term" value="P:peptidoglycan biosynthetic process"/>
    <property type="evidence" value="ECO:0007669"/>
    <property type="project" value="UniProtKB-UniRule"/>
</dbReference>
<feature type="binding site" evidence="7">
    <location>
        <begin position="118"/>
        <end position="124"/>
    </location>
    <ligand>
        <name>ATP</name>
        <dbReference type="ChEBI" id="CHEBI:30616"/>
    </ligand>
</feature>
<evidence type="ECO:0000313" key="10">
    <source>
        <dbReference type="Proteomes" id="UP000298264"/>
    </source>
</evidence>
<dbReference type="GO" id="GO:0008360">
    <property type="term" value="P:regulation of cell shape"/>
    <property type="evidence" value="ECO:0007669"/>
    <property type="project" value="UniProtKB-KW"/>
</dbReference>
<reference evidence="9" key="1">
    <citation type="journal article" date="2019" name="PLoS Negl. Trop. Dis.">
        <title>Revisiting the worldwide diversity of Leptospira species in the environment.</title>
        <authorList>
            <person name="Vincent A.T."/>
            <person name="Schiettekatte O."/>
            <person name="Bourhy P."/>
            <person name="Veyrier F.J."/>
            <person name="Picardeau M."/>
        </authorList>
    </citation>
    <scope>NUCLEOTIDE SEQUENCE [LARGE SCALE GENOMIC DNA]</scope>
    <source>
        <strain evidence="9">201400974</strain>
    </source>
</reference>
<organism evidence="9 10">
    <name type="scientific">Leptospira ilyithenensis</name>
    <dbReference type="NCBI Taxonomy" id="2484901"/>
    <lineage>
        <taxon>Bacteria</taxon>
        <taxon>Pseudomonadati</taxon>
        <taxon>Spirochaetota</taxon>
        <taxon>Spirochaetia</taxon>
        <taxon>Leptospirales</taxon>
        <taxon>Leptospiraceae</taxon>
        <taxon>Leptospira</taxon>
    </lineage>
</organism>